<name>A0ABQ9GKE2_9NEOP</name>
<sequence length="589" mass="66719">MNEWGKQDIPEKTPRPQRHRPARFPHEKIRERPSRESRPFRPGGRRDLDGNTARLARRSDDALGARVSVARIAPSLLDLGRAAQISPLTLPSFSFSEIERDGFREGRSYRESTTRWYELPAALVSRLFFIHARFSLLLMQYGCRTTQGVSIPSAADFATKSPSVVRHYSGNIRVMESETCECVTIMESTCDAPMHQIVYFVGRSLRYRIETVVRRQLARYKACSFHWPYAHRFGVVWKRDVSPKRTDIKGEVIIYIEPTSRDAVGWCAIDLGCGRLWVRIPGKAWGVVTSDYFSQRVGRRKQRLCRLIASKPPAAVPGSSCSYIIHGAGGERGGKTTCKFVSLGYGTLEWSATGCKRRGGIGNSRNDTNPISGWAMLEFSHVGNLADVTVNLWVFSEFSCFPSSSACHLCLSASFGKWGHGFNEYCRQYGISKPTLKRHLDSKNVIDNDSTKALGRTTTLPLEIENQLVEHVLKLEELLFGVTINDVLKLAYQIAEHNHILQSTHGYQLRRRYNTRGATDCLRLHSLYLVLDMRCTVFESQKLLNYKFTVVHQLLDVDKAAPVQFCEWFLSNIAPEVLQDGYAFFSDEA</sequence>
<evidence type="ECO:0000256" key="1">
    <source>
        <dbReference type="SAM" id="MobiDB-lite"/>
    </source>
</evidence>
<keyword evidence="3" id="KW-1185">Reference proteome</keyword>
<comment type="caution">
    <text evidence="2">The sequence shown here is derived from an EMBL/GenBank/DDBJ whole genome shotgun (WGS) entry which is preliminary data.</text>
</comment>
<gene>
    <name evidence="2" type="ORF">PR048_026080</name>
</gene>
<proteinExistence type="predicted"/>
<organism evidence="2 3">
    <name type="scientific">Dryococelus australis</name>
    <dbReference type="NCBI Taxonomy" id="614101"/>
    <lineage>
        <taxon>Eukaryota</taxon>
        <taxon>Metazoa</taxon>
        <taxon>Ecdysozoa</taxon>
        <taxon>Arthropoda</taxon>
        <taxon>Hexapoda</taxon>
        <taxon>Insecta</taxon>
        <taxon>Pterygota</taxon>
        <taxon>Neoptera</taxon>
        <taxon>Polyneoptera</taxon>
        <taxon>Phasmatodea</taxon>
        <taxon>Verophasmatodea</taxon>
        <taxon>Anareolatae</taxon>
        <taxon>Phasmatidae</taxon>
        <taxon>Eurycanthinae</taxon>
        <taxon>Dryococelus</taxon>
    </lineage>
</organism>
<feature type="compositionally biased region" description="Basic and acidic residues" evidence="1">
    <location>
        <begin position="24"/>
        <end position="49"/>
    </location>
</feature>
<evidence type="ECO:0000313" key="3">
    <source>
        <dbReference type="Proteomes" id="UP001159363"/>
    </source>
</evidence>
<accession>A0ABQ9GKE2</accession>
<evidence type="ECO:0000313" key="2">
    <source>
        <dbReference type="EMBL" id="KAJ8872474.1"/>
    </source>
</evidence>
<dbReference type="Proteomes" id="UP001159363">
    <property type="component" value="Chromosome 10"/>
</dbReference>
<feature type="compositionally biased region" description="Basic and acidic residues" evidence="1">
    <location>
        <begin position="1"/>
        <end position="14"/>
    </location>
</feature>
<protein>
    <recommendedName>
        <fullName evidence="4">Transposase</fullName>
    </recommendedName>
</protein>
<evidence type="ECO:0008006" key="4">
    <source>
        <dbReference type="Google" id="ProtNLM"/>
    </source>
</evidence>
<reference evidence="2 3" key="1">
    <citation type="submission" date="2023-02" db="EMBL/GenBank/DDBJ databases">
        <title>LHISI_Scaffold_Assembly.</title>
        <authorList>
            <person name="Stuart O.P."/>
            <person name="Cleave R."/>
            <person name="Magrath M.J.L."/>
            <person name="Mikheyev A.S."/>
        </authorList>
    </citation>
    <scope>NUCLEOTIDE SEQUENCE [LARGE SCALE GENOMIC DNA]</scope>
    <source>
        <strain evidence="2">Daus_M_001</strain>
        <tissue evidence="2">Leg muscle</tissue>
    </source>
</reference>
<feature type="region of interest" description="Disordered" evidence="1">
    <location>
        <begin position="1"/>
        <end position="51"/>
    </location>
</feature>
<dbReference type="EMBL" id="JARBHB010000011">
    <property type="protein sequence ID" value="KAJ8872474.1"/>
    <property type="molecule type" value="Genomic_DNA"/>
</dbReference>